<reference evidence="3 4" key="1">
    <citation type="submission" date="2022-12" db="EMBL/GenBank/DDBJ databases">
        <title>Microbacterium terricola strain KV-448 chromosome, complete genome.</title>
        <authorList>
            <person name="Oshima T."/>
            <person name="Moriya T."/>
            <person name="Bessho Y."/>
        </authorList>
    </citation>
    <scope>NUCLEOTIDE SEQUENCE [LARGE SCALE GENOMIC DNA]</scope>
    <source>
        <strain evidence="3 4">KV-448</strain>
    </source>
</reference>
<dbReference type="EMBL" id="AP027141">
    <property type="protein sequence ID" value="BDV29707.1"/>
    <property type="molecule type" value="Genomic_DNA"/>
</dbReference>
<feature type="transmembrane region" description="Helical" evidence="2">
    <location>
        <begin position="242"/>
        <end position="262"/>
    </location>
</feature>
<organism evidence="3 4">
    <name type="scientific">Microbacterium terricola</name>
    <dbReference type="NCBI Taxonomy" id="344163"/>
    <lineage>
        <taxon>Bacteria</taxon>
        <taxon>Bacillati</taxon>
        <taxon>Actinomycetota</taxon>
        <taxon>Actinomycetes</taxon>
        <taxon>Micrococcales</taxon>
        <taxon>Microbacteriaceae</taxon>
        <taxon>Microbacterium</taxon>
    </lineage>
</organism>
<dbReference type="Proteomes" id="UP001317779">
    <property type="component" value="Chromosome"/>
</dbReference>
<keyword evidence="2" id="KW-1133">Transmembrane helix</keyword>
<keyword evidence="4" id="KW-1185">Reference proteome</keyword>
<evidence type="ECO:0000256" key="1">
    <source>
        <dbReference type="SAM" id="Coils"/>
    </source>
</evidence>
<sequence>MSNPYGVLYSPDDHYRLDAIAGDPAGIEAAGRHYSDIGEQMTDTAVELGKLSRSEKYKAQALDKIRESAGELQDDLEKVAKRYTRTGPVLVAYAQALRRAQTSTVDPYVPRIHAAHDELEDARAAERAAERDVDDLDTTWIWEDEPTEADRRQADRALHAASSTASSAQTKLDGLWNEFESGYAAWDAAYDDAVDGIESAISASGINDSWWEDALDTIATVAGIVGAIVVIAALIVTGPIAAVLLVIATVAAVVALVAHLTMMAAGSRRASWGDIAFDAIGLIPFAGSFAKAMKGGATIGASLRIGAGAGAATRGTVNAGRNLLVRDLSSVTGAGRFAGNRAAREAAAPGLAADFLAGVERSWGRTAWNSIRSGGSRMDGMAITMSERLRAVWPGAGTIGERSARFAAEHVAPGRFMQGVNVWALGSATYDNTVGLFGVPGPSDVVDAGIDVVSDKIHGY</sequence>
<proteinExistence type="predicted"/>
<evidence type="ECO:0000256" key="2">
    <source>
        <dbReference type="SAM" id="Phobius"/>
    </source>
</evidence>
<feature type="coiled-coil region" evidence="1">
    <location>
        <begin position="112"/>
        <end position="139"/>
    </location>
</feature>
<name>A0ABM8DVV7_9MICO</name>
<feature type="transmembrane region" description="Helical" evidence="2">
    <location>
        <begin position="214"/>
        <end position="236"/>
    </location>
</feature>
<gene>
    <name evidence="3" type="ORF">Microterr_03670</name>
</gene>
<keyword evidence="2" id="KW-0472">Membrane</keyword>
<keyword evidence="1" id="KW-0175">Coiled coil</keyword>
<protein>
    <recommendedName>
        <fullName evidence="5">WXG100 family type VII secretion target</fullName>
    </recommendedName>
</protein>
<evidence type="ECO:0008006" key="5">
    <source>
        <dbReference type="Google" id="ProtNLM"/>
    </source>
</evidence>
<dbReference type="RefSeq" id="WP_263796472.1">
    <property type="nucleotide sequence ID" value="NZ_AP027141.1"/>
</dbReference>
<evidence type="ECO:0000313" key="3">
    <source>
        <dbReference type="EMBL" id="BDV29707.1"/>
    </source>
</evidence>
<keyword evidence="2" id="KW-0812">Transmembrane</keyword>
<accession>A0ABM8DVV7</accession>
<evidence type="ECO:0000313" key="4">
    <source>
        <dbReference type="Proteomes" id="UP001317779"/>
    </source>
</evidence>